<proteinExistence type="predicted"/>
<dbReference type="SUPFAM" id="SSF46785">
    <property type="entry name" value="Winged helix' DNA-binding domain"/>
    <property type="match status" value="1"/>
</dbReference>
<dbReference type="PROSITE" id="PS50949">
    <property type="entry name" value="HTH_GNTR"/>
    <property type="match status" value="1"/>
</dbReference>
<evidence type="ECO:0000313" key="5">
    <source>
        <dbReference type="EMBL" id="OZI60096.1"/>
    </source>
</evidence>
<evidence type="ECO:0000256" key="3">
    <source>
        <dbReference type="ARBA" id="ARBA00023163"/>
    </source>
</evidence>
<name>A0A261UDU6_9BORD</name>
<keyword evidence="6" id="KW-1185">Reference proteome</keyword>
<dbReference type="EMBL" id="NEVS01000004">
    <property type="protein sequence ID" value="OZI60096.1"/>
    <property type="molecule type" value="Genomic_DNA"/>
</dbReference>
<reference evidence="6" key="1">
    <citation type="submission" date="2017-05" db="EMBL/GenBank/DDBJ databases">
        <title>Complete and WGS of Bordetella genogroups.</title>
        <authorList>
            <person name="Spilker T."/>
            <person name="Lipuma J."/>
        </authorList>
    </citation>
    <scope>NUCLEOTIDE SEQUENCE [LARGE SCALE GENOMIC DNA]</scope>
    <source>
        <strain evidence="6">AU8856</strain>
    </source>
</reference>
<dbReference type="SUPFAM" id="SSF48008">
    <property type="entry name" value="GntR ligand-binding domain-like"/>
    <property type="match status" value="1"/>
</dbReference>
<gene>
    <name evidence="5" type="ORF">CAL28_11555</name>
</gene>
<dbReference type="InterPro" id="IPR011711">
    <property type="entry name" value="GntR_C"/>
</dbReference>
<protein>
    <recommendedName>
        <fullName evidence="4">HTH gntR-type domain-containing protein</fullName>
    </recommendedName>
</protein>
<dbReference type="RefSeq" id="WP_094841513.1">
    <property type="nucleotide sequence ID" value="NZ_NEVS01000004.1"/>
</dbReference>
<evidence type="ECO:0000313" key="6">
    <source>
        <dbReference type="Proteomes" id="UP000215767"/>
    </source>
</evidence>
<comment type="caution">
    <text evidence="5">The sequence shown here is derived from an EMBL/GenBank/DDBJ whole genome shotgun (WGS) entry which is preliminary data.</text>
</comment>
<dbReference type="Pfam" id="PF00392">
    <property type="entry name" value="GntR"/>
    <property type="match status" value="1"/>
</dbReference>
<dbReference type="Proteomes" id="UP000215767">
    <property type="component" value="Unassembled WGS sequence"/>
</dbReference>
<dbReference type="Pfam" id="PF07729">
    <property type="entry name" value="FCD"/>
    <property type="match status" value="1"/>
</dbReference>
<accession>A0A261UDU6</accession>
<dbReference type="CDD" id="cd07377">
    <property type="entry name" value="WHTH_GntR"/>
    <property type="match status" value="1"/>
</dbReference>
<dbReference type="OrthoDB" id="9799812at2"/>
<dbReference type="PANTHER" id="PTHR43537:SF20">
    <property type="entry name" value="HTH-TYPE TRANSCRIPTIONAL REPRESSOR GLAR"/>
    <property type="match status" value="1"/>
</dbReference>
<evidence type="ECO:0000256" key="1">
    <source>
        <dbReference type="ARBA" id="ARBA00023015"/>
    </source>
</evidence>
<keyword evidence="3" id="KW-0804">Transcription</keyword>
<evidence type="ECO:0000256" key="2">
    <source>
        <dbReference type="ARBA" id="ARBA00023125"/>
    </source>
</evidence>
<dbReference type="InterPro" id="IPR008920">
    <property type="entry name" value="TF_FadR/GntR_C"/>
</dbReference>
<dbReference type="InterPro" id="IPR036390">
    <property type="entry name" value="WH_DNA-bd_sf"/>
</dbReference>
<feature type="domain" description="HTH gntR-type" evidence="4">
    <location>
        <begin position="18"/>
        <end position="85"/>
    </location>
</feature>
<dbReference type="AlphaFoldDB" id="A0A261UDU6"/>
<dbReference type="Gene3D" id="1.10.10.10">
    <property type="entry name" value="Winged helix-like DNA-binding domain superfamily/Winged helix DNA-binding domain"/>
    <property type="match status" value="1"/>
</dbReference>
<evidence type="ECO:0000259" key="4">
    <source>
        <dbReference type="PROSITE" id="PS50949"/>
    </source>
</evidence>
<dbReference type="SMART" id="SM00345">
    <property type="entry name" value="HTH_GNTR"/>
    <property type="match status" value="1"/>
</dbReference>
<dbReference type="SMART" id="SM00895">
    <property type="entry name" value="FCD"/>
    <property type="match status" value="1"/>
</dbReference>
<dbReference type="PANTHER" id="PTHR43537">
    <property type="entry name" value="TRANSCRIPTIONAL REGULATOR, GNTR FAMILY"/>
    <property type="match status" value="1"/>
</dbReference>
<sequence>MKTALEALAADPAAETGSSLTASVAIQVRAAILQGVYAPGAKLRLDDLRREYGVSLSPLREALTRLTAEGLVQITDQRGYRVAPVSAENLMEVTRLRTQLEVMALTESLARGDDRWEDSLVAAYHRLSRLEREGTRGEAWEKAHRAFHLTLFAACGMPLLLRFCGTLHDLSDRYRRLFLVRHAPDANVPGEHQAIFEAAMARDAQRAAEILTRHLERTGRNVMAILSEAAAADTDAAADGSAAIS</sequence>
<dbReference type="InterPro" id="IPR036388">
    <property type="entry name" value="WH-like_DNA-bd_sf"/>
</dbReference>
<dbReference type="InterPro" id="IPR000524">
    <property type="entry name" value="Tscrpt_reg_HTH_GntR"/>
</dbReference>
<dbReference type="Gene3D" id="1.20.120.530">
    <property type="entry name" value="GntR ligand-binding domain-like"/>
    <property type="match status" value="1"/>
</dbReference>
<dbReference type="GO" id="GO:0003700">
    <property type="term" value="F:DNA-binding transcription factor activity"/>
    <property type="evidence" value="ECO:0007669"/>
    <property type="project" value="InterPro"/>
</dbReference>
<organism evidence="5 6">
    <name type="scientific">Bordetella genomosp. 11</name>
    <dbReference type="NCBI Taxonomy" id="1416808"/>
    <lineage>
        <taxon>Bacteria</taxon>
        <taxon>Pseudomonadati</taxon>
        <taxon>Pseudomonadota</taxon>
        <taxon>Betaproteobacteria</taxon>
        <taxon>Burkholderiales</taxon>
        <taxon>Alcaligenaceae</taxon>
        <taxon>Bordetella</taxon>
    </lineage>
</organism>
<dbReference type="GO" id="GO:0003677">
    <property type="term" value="F:DNA binding"/>
    <property type="evidence" value="ECO:0007669"/>
    <property type="project" value="UniProtKB-KW"/>
</dbReference>
<keyword evidence="2" id="KW-0238">DNA-binding</keyword>
<keyword evidence="1" id="KW-0805">Transcription regulation</keyword>